<dbReference type="PROSITE" id="PS51041">
    <property type="entry name" value="EMI"/>
    <property type="match status" value="1"/>
</dbReference>
<proteinExistence type="predicted"/>
<protein>
    <submittedName>
        <fullName evidence="1">Uncharacterized protein</fullName>
    </submittedName>
</protein>
<dbReference type="Proteomes" id="UP000269396">
    <property type="component" value="Unassembled WGS sequence"/>
</dbReference>
<name>A0A183NVV5_9TREM</name>
<gene>
    <name evidence="1" type="ORF">SMTD_LOCUS6241</name>
</gene>
<dbReference type="AlphaFoldDB" id="A0A183NVV5"/>
<dbReference type="EMBL" id="UZAL01027475">
    <property type="protein sequence ID" value="VDP32894.1"/>
    <property type="molecule type" value="Genomic_DNA"/>
</dbReference>
<evidence type="ECO:0000313" key="2">
    <source>
        <dbReference type="Proteomes" id="UP000269396"/>
    </source>
</evidence>
<organism evidence="1 2">
    <name type="scientific">Schistosoma mattheei</name>
    <dbReference type="NCBI Taxonomy" id="31246"/>
    <lineage>
        <taxon>Eukaryota</taxon>
        <taxon>Metazoa</taxon>
        <taxon>Spiralia</taxon>
        <taxon>Lophotrochozoa</taxon>
        <taxon>Platyhelminthes</taxon>
        <taxon>Trematoda</taxon>
        <taxon>Digenea</taxon>
        <taxon>Strigeidida</taxon>
        <taxon>Schistosomatoidea</taxon>
        <taxon>Schistosomatidae</taxon>
        <taxon>Schistosoma</taxon>
    </lineage>
</organism>
<dbReference type="InterPro" id="IPR011489">
    <property type="entry name" value="EMI_domain"/>
</dbReference>
<sequence>MPWPNVCFETNPKPRQYRQRIQIPYTKLTRVWEPNCEAEGNWCIKYKEQTHYAVHYKTVFKTAPLKQFRCCPGFIRQPGYEGCVPGKHFPKNNNF</sequence>
<reference evidence="1 2" key="1">
    <citation type="submission" date="2018-11" db="EMBL/GenBank/DDBJ databases">
        <authorList>
            <consortium name="Pathogen Informatics"/>
        </authorList>
    </citation>
    <scope>NUCLEOTIDE SEQUENCE [LARGE SCALE GENOMIC DNA]</scope>
    <source>
        <strain>Denwood</strain>
        <strain evidence="2">Zambia</strain>
    </source>
</reference>
<evidence type="ECO:0000313" key="1">
    <source>
        <dbReference type="EMBL" id="VDP32894.1"/>
    </source>
</evidence>
<accession>A0A183NVV5</accession>
<keyword evidence="2" id="KW-1185">Reference proteome</keyword>